<feature type="region of interest" description="Disordered" evidence="1">
    <location>
        <begin position="1"/>
        <end position="50"/>
    </location>
</feature>
<dbReference type="OrthoDB" id="3258555at2759"/>
<evidence type="ECO:0008006" key="4">
    <source>
        <dbReference type="Google" id="ProtNLM"/>
    </source>
</evidence>
<organism evidence="2 3">
    <name type="scientific">Galerina marginata (strain CBS 339.88)</name>
    <dbReference type="NCBI Taxonomy" id="685588"/>
    <lineage>
        <taxon>Eukaryota</taxon>
        <taxon>Fungi</taxon>
        <taxon>Dikarya</taxon>
        <taxon>Basidiomycota</taxon>
        <taxon>Agaricomycotina</taxon>
        <taxon>Agaricomycetes</taxon>
        <taxon>Agaricomycetidae</taxon>
        <taxon>Agaricales</taxon>
        <taxon>Agaricineae</taxon>
        <taxon>Strophariaceae</taxon>
        <taxon>Galerina</taxon>
    </lineage>
</organism>
<dbReference type="AlphaFoldDB" id="A0A067T9I2"/>
<sequence>MSHSKPNDILVAQREKAKPAYQRTTNRKVAPVNSSMNRNGDRKGRGKAKSSGNLKLEEVVKAVEIPCVIPARYLEQFKTQLKALLEICPKVVSCSFGSGSELPSIWISPTAALPCAALPNITTLLLNDDIPAEILHNTLHLVSAHLMSLTFYIPIPDPVDNSKYTSTSPICLRRLDFLSIRTSQDSSIQYLNTFTKGWSMPRLRRLTLPGLPSLNAFLQEHGAGIRYLHLSRDFQWSWLARTFIPEISACPALEHIVLPPFYGDLFHKCVKWVDIWMPDKHPGSTDADTARDEMAKAKLPQLKGMRFLPESLHEVGDNLPLAFPPSCVMESEDAFAYRFANMVVRHDVGKISCIRPPLAGGRIEGEIETGRKWQDHDIGQMFQMDSYCFG</sequence>
<proteinExistence type="predicted"/>
<gene>
    <name evidence="2" type="ORF">GALMADRAFT_211139</name>
</gene>
<dbReference type="Proteomes" id="UP000027222">
    <property type="component" value="Unassembled WGS sequence"/>
</dbReference>
<dbReference type="HOGENOM" id="CLU_707966_0_0_1"/>
<evidence type="ECO:0000313" key="3">
    <source>
        <dbReference type="Proteomes" id="UP000027222"/>
    </source>
</evidence>
<reference evidence="3" key="1">
    <citation type="journal article" date="2014" name="Proc. Natl. Acad. Sci. U.S.A.">
        <title>Extensive sampling of basidiomycete genomes demonstrates inadequacy of the white-rot/brown-rot paradigm for wood decay fungi.</title>
        <authorList>
            <person name="Riley R."/>
            <person name="Salamov A.A."/>
            <person name="Brown D.W."/>
            <person name="Nagy L.G."/>
            <person name="Floudas D."/>
            <person name="Held B.W."/>
            <person name="Levasseur A."/>
            <person name="Lombard V."/>
            <person name="Morin E."/>
            <person name="Otillar R."/>
            <person name="Lindquist E.A."/>
            <person name="Sun H."/>
            <person name="LaButti K.M."/>
            <person name="Schmutz J."/>
            <person name="Jabbour D."/>
            <person name="Luo H."/>
            <person name="Baker S.E."/>
            <person name="Pisabarro A.G."/>
            <person name="Walton J.D."/>
            <person name="Blanchette R.A."/>
            <person name="Henrissat B."/>
            <person name="Martin F."/>
            <person name="Cullen D."/>
            <person name="Hibbett D.S."/>
            <person name="Grigoriev I.V."/>
        </authorList>
    </citation>
    <scope>NUCLEOTIDE SEQUENCE [LARGE SCALE GENOMIC DNA]</scope>
    <source>
        <strain evidence="3">CBS 339.88</strain>
    </source>
</reference>
<evidence type="ECO:0000256" key="1">
    <source>
        <dbReference type="SAM" id="MobiDB-lite"/>
    </source>
</evidence>
<name>A0A067T9I2_GALM3</name>
<accession>A0A067T9I2</accession>
<keyword evidence="3" id="KW-1185">Reference proteome</keyword>
<protein>
    <recommendedName>
        <fullName evidence="4">F-box domain-containing protein</fullName>
    </recommendedName>
</protein>
<evidence type="ECO:0000313" key="2">
    <source>
        <dbReference type="EMBL" id="KDR75663.1"/>
    </source>
</evidence>
<dbReference type="EMBL" id="KL142380">
    <property type="protein sequence ID" value="KDR75663.1"/>
    <property type="molecule type" value="Genomic_DNA"/>
</dbReference>